<evidence type="ECO:0000313" key="2">
    <source>
        <dbReference type="Proteomes" id="UP001318040"/>
    </source>
</evidence>
<dbReference type="CTD" id="55112"/>
<dbReference type="GeneID" id="116948612"/>
<dbReference type="GO" id="GO:0042073">
    <property type="term" value="P:intraciliary transport"/>
    <property type="evidence" value="ECO:0007669"/>
    <property type="project" value="InterPro"/>
</dbReference>
<feature type="compositionally biased region" description="Basic and acidic residues" evidence="1">
    <location>
        <begin position="45"/>
        <end position="139"/>
    </location>
</feature>
<dbReference type="PANTHER" id="PTHR16022:SF0">
    <property type="entry name" value="CYTOPLASMIC DYNEIN 2 INTERMEDIATE CHAIN 1"/>
    <property type="match status" value="1"/>
</dbReference>
<dbReference type="InterPro" id="IPR036322">
    <property type="entry name" value="WD40_repeat_dom_sf"/>
</dbReference>
<accession>A0AAJ7TQT3</accession>
<feature type="compositionally biased region" description="Acidic residues" evidence="1">
    <location>
        <begin position="472"/>
        <end position="493"/>
    </location>
</feature>
<feature type="compositionally biased region" description="Basic and acidic residues" evidence="1">
    <location>
        <begin position="147"/>
        <end position="218"/>
    </location>
</feature>
<feature type="region of interest" description="Disordered" evidence="1">
    <location>
        <begin position="1132"/>
        <end position="1157"/>
    </location>
</feature>
<feature type="compositionally biased region" description="Basic and acidic residues" evidence="1">
    <location>
        <begin position="226"/>
        <end position="420"/>
    </location>
</feature>
<sequence>MASREKRTKEDTWKSEDLKNQLKQGVHADMKEAEEAERRRRREQRRQAEEGRGEERLRGERDAERRRPGETAGDKSRDKRRERDEDPARHSNRERLKEGEQEKGKDRRERQEQRERHDRVEDKPRRDKEKERRREREQEADGATVGIHERRDKRDRDAGKEERVKERERAQDGEKEKRRDKERMFGGDRDADRHRSSGKEGETLTKRDEGSRRERGKGALDGYQVSDREVREKDRDRHRNHETHRDRDVERDGGKLADRERHKDKERDREKHRERDRDKEREMDTRRGKEIDTERDKERDRHRERDKYRDREEHIDKDRERHRDRDKERDAERNRHKERARDKDKDKYTERERDKRSVSEKDRDKERDKDRDRERHKERDRDKGRERERKEGRDRDVERDRDDHTRRAENGDKRRVRYAEAEGSAGRRHRDSTATTGGGGGSAVGADSTGLGRPSQPGAAGAIRPSSPQDDAAAEYEDDFEDYDDDFEDEEGSAEEKVVEVKASREVSEGHPGSNRELEAVRRAIAAENERVASWSPGDVVPPAAAEPQSARASRSGGSGKTFIDFTGAGERTATRKVVAKQRKRGLEVLRMIQLDTVTFDLLDMPPVSEYDAYISTYGRSNTKQAYVQCGEDDVEREVQTEEIETEEKWSQHPGEGPIVCAGPADDAGGGVGTREEQQLDAQRLQRFLASAFQVVSVLLEEEWTEKEASRNLETRTSSLSVGSSFYPLHTDLPFLHGRTVSRLHVSEVQRHMLLSVHPPGPSRLQVDAVLARCVVLCVWDLRQPSQPQRVLLSEPEVSCCCFGLDRAGLLFAGTEEGGLLLWDPREPPALHRALRDDGEHVWPLRLPTYSTVGAASGTGHSTPVRAVEPVPTPSVHPSARSSTERSGLSYQLASLEEGGVMNLWVVLEMPTADAAGSLSDLGLMPGGRVKLLHSSRIQLHPTLFGKSLAPVVQPVTLGLHFLPCDPAHYLIITDTAYVLRGARPGYRSSTRSYHPSPGAGCPLSRHASTCSISPFGLPLFLMGSGDGGIRLHSLGHEEPLESWPGEREGLAESRALRAVRWSLSRPAVFFVLDGAGQVRSWDLLKSRGGALGVEKPTRGVVAMAAFGDPEKPGLPSGLVLAKEGGAVEVHQLSSKLSTPDEDEVSRLETLLHQPAA</sequence>
<dbReference type="GO" id="GO:0045503">
    <property type="term" value="F:dynein light chain binding"/>
    <property type="evidence" value="ECO:0007669"/>
    <property type="project" value="InterPro"/>
</dbReference>
<dbReference type="GO" id="GO:0005868">
    <property type="term" value="C:cytoplasmic dynein complex"/>
    <property type="evidence" value="ECO:0007669"/>
    <property type="project" value="InterPro"/>
</dbReference>
<reference evidence="3" key="1">
    <citation type="submission" date="2025-08" db="UniProtKB">
        <authorList>
            <consortium name="RefSeq"/>
        </authorList>
    </citation>
    <scope>IDENTIFICATION</scope>
    <source>
        <tissue evidence="3">Sperm</tissue>
    </source>
</reference>
<protein>
    <submittedName>
        <fullName evidence="3">WD repeat-containing protein 60 isoform X1</fullName>
    </submittedName>
</protein>
<dbReference type="RefSeq" id="XP_032821340.1">
    <property type="nucleotide sequence ID" value="XM_032965449.1"/>
</dbReference>
<dbReference type="InterPro" id="IPR042505">
    <property type="entry name" value="DYNC2I1"/>
</dbReference>
<dbReference type="AlphaFoldDB" id="A0AAJ7TQT3"/>
<proteinExistence type="predicted"/>
<feature type="region of interest" description="Disordered" evidence="1">
    <location>
        <begin position="532"/>
        <end position="566"/>
    </location>
</feature>
<feature type="compositionally biased region" description="Basic and acidic residues" evidence="1">
    <location>
        <begin position="494"/>
        <end position="518"/>
    </location>
</feature>
<feature type="compositionally biased region" description="Basic and acidic residues" evidence="1">
    <location>
        <begin position="1"/>
        <end position="38"/>
    </location>
</feature>
<dbReference type="GO" id="GO:0045504">
    <property type="term" value="F:dynein heavy chain binding"/>
    <property type="evidence" value="ECO:0007669"/>
    <property type="project" value="InterPro"/>
</dbReference>
<keyword evidence="2" id="KW-1185">Reference proteome</keyword>
<feature type="region of interest" description="Disordered" evidence="1">
    <location>
        <begin position="1"/>
        <end position="518"/>
    </location>
</feature>
<dbReference type="SUPFAM" id="SSF50978">
    <property type="entry name" value="WD40 repeat-like"/>
    <property type="match status" value="1"/>
</dbReference>
<dbReference type="PANTHER" id="PTHR16022">
    <property type="entry name" value="WD REPEAT DOMAIN 60"/>
    <property type="match status" value="1"/>
</dbReference>
<feature type="region of interest" description="Disordered" evidence="1">
    <location>
        <begin position="856"/>
        <end position="884"/>
    </location>
</feature>
<dbReference type="InterPro" id="IPR015943">
    <property type="entry name" value="WD40/YVTN_repeat-like_dom_sf"/>
</dbReference>
<dbReference type="Gene3D" id="2.130.10.10">
    <property type="entry name" value="YVTN repeat-like/Quinoprotein amine dehydrogenase"/>
    <property type="match status" value="1"/>
</dbReference>
<evidence type="ECO:0000256" key="1">
    <source>
        <dbReference type="SAM" id="MobiDB-lite"/>
    </source>
</evidence>
<dbReference type="GO" id="GO:0005929">
    <property type="term" value="C:cilium"/>
    <property type="evidence" value="ECO:0007669"/>
    <property type="project" value="GOC"/>
</dbReference>
<name>A0AAJ7TQT3_PETMA</name>
<dbReference type="Proteomes" id="UP001318040">
    <property type="component" value="Chromosome 34"/>
</dbReference>
<dbReference type="KEGG" id="pmrn:116948612"/>
<evidence type="ECO:0000313" key="3">
    <source>
        <dbReference type="RefSeq" id="XP_032821340.1"/>
    </source>
</evidence>
<organism evidence="2 3">
    <name type="scientific">Petromyzon marinus</name>
    <name type="common">Sea lamprey</name>
    <dbReference type="NCBI Taxonomy" id="7757"/>
    <lineage>
        <taxon>Eukaryota</taxon>
        <taxon>Metazoa</taxon>
        <taxon>Chordata</taxon>
        <taxon>Craniata</taxon>
        <taxon>Vertebrata</taxon>
        <taxon>Cyclostomata</taxon>
        <taxon>Hyperoartia</taxon>
        <taxon>Petromyzontiformes</taxon>
        <taxon>Petromyzontidae</taxon>
        <taxon>Petromyzon</taxon>
    </lineage>
</organism>
<gene>
    <name evidence="3" type="primary">WDR60</name>
</gene>